<proteinExistence type="predicted"/>
<sequence length="159" mass="18638">MNFDEKYPINEKKFLEHVFEIQQLCQGHILNIKFDNNKLIVTRDVTSLERFTRNKNYIFNHTIHLNKNTKENQSQKKRVDSKKMALTIHVSIKRIPYVLIERISNKENSTTALYDVKSATTPIHSTDVTASTPEIEVHTTSQFNQLQQPQNINERQKSV</sequence>
<accession>A0ABN7V659</accession>
<protein>
    <submittedName>
        <fullName evidence="1">3050_t:CDS:1</fullName>
    </submittedName>
</protein>
<dbReference type="EMBL" id="CAJVQB010009256">
    <property type="protein sequence ID" value="CAG8728261.1"/>
    <property type="molecule type" value="Genomic_DNA"/>
</dbReference>
<dbReference type="Proteomes" id="UP000789901">
    <property type="component" value="Unassembled WGS sequence"/>
</dbReference>
<evidence type="ECO:0000313" key="2">
    <source>
        <dbReference type="Proteomes" id="UP000789901"/>
    </source>
</evidence>
<name>A0ABN7V659_GIGMA</name>
<organism evidence="1 2">
    <name type="scientific">Gigaspora margarita</name>
    <dbReference type="NCBI Taxonomy" id="4874"/>
    <lineage>
        <taxon>Eukaryota</taxon>
        <taxon>Fungi</taxon>
        <taxon>Fungi incertae sedis</taxon>
        <taxon>Mucoromycota</taxon>
        <taxon>Glomeromycotina</taxon>
        <taxon>Glomeromycetes</taxon>
        <taxon>Diversisporales</taxon>
        <taxon>Gigasporaceae</taxon>
        <taxon>Gigaspora</taxon>
    </lineage>
</organism>
<keyword evidence="2" id="KW-1185">Reference proteome</keyword>
<gene>
    <name evidence="1" type="ORF">GMARGA_LOCUS14147</name>
</gene>
<comment type="caution">
    <text evidence="1">The sequence shown here is derived from an EMBL/GenBank/DDBJ whole genome shotgun (WGS) entry which is preliminary data.</text>
</comment>
<evidence type="ECO:0000313" key="1">
    <source>
        <dbReference type="EMBL" id="CAG8728261.1"/>
    </source>
</evidence>
<reference evidence="1 2" key="1">
    <citation type="submission" date="2021-06" db="EMBL/GenBank/DDBJ databases">
        <authorList>
            <person name="Kallberg Y."/>
            <person name="Tangrot J."/>
            <person name="Rosling A."/>
        </authorList>
    </citation>
    <scope>NUCLEOTIDE SEQUENCE [LARGE SCALE GENOMIC DNA]</scope>
    <source>
        <strain evidence="1 2">120-4 pot B 10/14</strain>
    </source>
</reference>